<dbReference type="AlphaFoldDB" id="A0A5J4R2V8"/>
<gene>
    <name evidence="1" type="ORF">EZS27_023156</name>
</gene>
<organism evidence="1">
    <name type="scientific">termite gut metagenome</name>
    <dbReference type="NCBI Taxonomy" id="433724"/>
    <lineage>
        <taxon>unclassified sequences</taxon>
        <taxon>metagenomes</taxon>
        <taxon>organismal metagenomes</taxon>
    </lineage>
</organism>
<name>A0A5J4R2V8_9ZZZZ</name>
<dbReference type="SUPFAM" id="SSF51126">
    <property type="entry name" value="Pectin lyase-like"/>
    <property type="match status" value="1"/>
</dbReference>
<dbReference type="EMBL" id="SNRY01001913">
    <property type="protein sequence ID" value="KAA6327888.1"/>
    <property type="molecule type" value="Genomic_DNA"/>
</dbReference>
<comment type="caution">
    <text evidence="1">The sequence shown here is derived from an EMBL/GenBank/DDBJ whole genome shotgun (WGS) entry which is preliminary data.</text>
</comment>
<sequence length="430" mass="47497">MKKLFFCATLFTGLFAYDKDTNKDEEKATPLLAVVSTEDNTRSIREFGVTPENSPEENRKNLQKAIDWASIRGAALHVESSDEPYHIAGGVILKKNVSLIGDNGPTPRGTRHPVKEQPVGSVFKITDKENVFITVEAATQIKSIQFWYPEQTLTIPSKIIPYPATIQVSQTSSAQGIYLSCLTFYGEYLAMDFKANPSNPCELMLFEHCYGYPLSGEFIRIDYCYDIPRILHCHVNPAIQRFINGGLRGPVMLDAVVAKKTFAYSINHTDNAQLMDIFTFGTYGGVLLDNDTYGQLTNFNFDCVAVGIHKKGGNTFNRNWQIAQGSIIANTGETIENIHPVIIEGEGHTSLSNVEAFSGSNPAVTAVSGGRSWDFMLVKGDKKLTVSVYGSRMRNYVSTDPFTIKNPSAVIQAVACVDKSENLFNLTINP</sequence>
<reference evidence="1" key="1">
    <citation type="submission" date="2019-03" db="EMBL/GenBank/DDBJ databases">
        <title>Single cell metagenomics reveals metabolic interactions within the superorganism composed of flagellate Streblomastix strix and complex community of Bacteroidetes bacteria on its surface.</title>
        <authorList>
            <person name="Treitli S.C."/>
            <person name="Kolisko M."/>
            <person name="Husnik F."/>
            <person name="Keeling P."/>
            <person name="Hampl V."/>
        </authorList>
    </citation>
    <scope>NUCLEOTIDE SEQUENCE</scope>
    <source>
        <strain evidence="1">STM</strain>
    </source>
</reference>
<protein>
    <submittedName>
        <fullName evidence="1">Uncharacterized protein</fullName>
    </submittedName>
</protein>
<proteinExistence type="predicted"/>
<dbReference type="InterPro" id="IPR011050">
    <property type="entry name" value="Pectin_lyase_fold/virulence"/>
</dbReference>
<evidence type="ECO:0000313" key="1">
    <source>
        <dbReference type="EMBL" id="KAA6327888.1"/>
    </source>
</evidence>
<accession>A0A5J4R2V8</accession>